<dbReference type="AlphaFoldDB" id="A0A4Q2DMF5"/>
<evidence type="ECO:0000256" key="10">
    <source>
        <dbReference type="ARBA" id="ARBA00038890"/>
    </source>
</evidence>
<keyword evidence="2" id="KW-0285">Flavoprotein</keyword>
<dbReference type="PANTHER" id="PTHR11082:SF5">
    <property type="entry name" value="TRNA-DIHYDROURIDINE(16_17) SYNTHASE [NAD(P)(+)]-LIKE"/>
    <property type="match status" value="1"/>
</dbReference>
<evidence type="ECO:0000256" key="9">
    <source>
        <dbReference type="ARBA" id="ARBA00038313"/>
    </source>
</evidence>
<protein>
    <recommendedName>
        <fullName evidence="10">tRNA-dihydrouridine(16/17) synthase [NAD(P)(+)]</fullName>
        <ecNumber evidence="10">1.3.1.88</ecNumber>
    </recommendedName>
</protein>
<keyword evidence="7" id="KW-0560">Oxidoreductase</keyword>
<evidence type="ECO:0000256" key="14">
    <source>
        <dbReference type="ARBA" id="ARBA00048934"/>
    </source>
</evidence>
<evidence type="ECO:0000256" key="6">
    <source>
        <dbReference type="ARBA" id="ARBA00022857"/>
    </source>
</evidence>
<proteinExistence type="inferred from homology"/>
<evidence type="ECO:0000256" key="12">
    <source>
        <dbReference type="ARBA" id="ARBA00047652"/>
    </source>
</evidence>
<dbReference type="PANTHER" id="PTHR11082">
    <property type="entry name" value="TRNA-DIHYDROURIDINE SYNTHASE"/>
    <property type="match status" value="1"/>
</dbReference>
<evidence type="ECO:0000256" key="16">
    <source>
        <dbReference type="ARBA" id="ARBA00049467"/>
    </source>
</evidence>
<dbReference type="PROSITE" id="PS01136">
    <property type="entry name" value="UPF0034"/>
    <property type="match status" value="1"/>
</dbReference>
<dbReference type="GO" id="GO:0050660">
    <property type="term" value="F:flavin adenine dinucleotide binding"/>
    <property type="evidence" value="ECO:0007669"/>
    <property type="project" value="InterPro"/>
</dbReference>
<keyword evidence="8" id="KW-0520">NAD</keyword>
<comment type="catalytic activity">
    <reaction evidence="15">
        <text>a 5,6-dihydrouridine in mRNA + NADP(+) = a uridine in mRNA + NADPH + H(+)</text>
        <dbReference type="Rhea" id="RHEA:69855"/>
        <dbReference type="Rhea" id="RHEA-COMP:14658"/>
        <dbReference type="Rhea" id="RHEA-COMP:17789"/>
        <dbReference type="ChEBI" id="CHEBI:15378"/>
        <dbReference type="ChEBI" id="CHEBI:57783"/>
        <dbReference type="ChEBI" id="CHEBI:58349"/>
        <dbReference type="ChEBI" id="CHEBI:65315"/>
        <dbReference type="ChEBI" id="CHEBI:74443"/>
    </reaction>
    <physiologicalReaction direction="right-to-left" evidence="15">
        <dbReference type="Rhea" id="RHEA:69857"/>
    </physiologicalReaction>
</comment>
<dbReference type="GO" id="GO:0006397">
    <property type="term" value="P:mRNA processing"/>
    <property type="evidence" value="ECO:0007669"/>
    <property type="project" value="UniProtKB-KW"/>
</dbReference>
<gene>
    <name evidence="18" type="ORF">EST38_g5373</name>
</gene>
<keyword evidence="19" id="KW-1185">Reference proteome</keyword>
<dbReference type="SUPFAM" id="SSF51395">
    <property type="entry name" value="FMN-linked oxidoreductases"/>
    <property type="match status" value="1"/>
</dbReference>
<dbReference type="OrthoDB" id="272303at2759"/>
<feature type="domain" description="DUS-like FMN-binding" evidence="17">
    <location>
        <begin position="40"/>
        <end position="158"/>
    </location>
</feature>
<dbReference type="InterPro" id="IPR018517">
    <property type="entry name" value="tRNA_hU_synthase_CS"/>
</dbReference>
<comment type="catalytic activity">
    <reaction evidence="13">
        <text>a 5,6-dihydrouridine in mRNA + NAD(+) = a uridine in mRNA + NADH + H(+)</text>
        <dbReference type="Rhea" id="RHEA:69851"/>
        <dbReference type="Rhea" id="RHEA-COMP:14658"/>
        <dbReference type="Rhea" id="RHEA-COMP:17789"/>
        <dbReference type="ChEBI" id="CHEBI:15378"/>
        <dbReference type="ChEBI" id="CHEBI:57540"/>
        <dbReference type="ChEBI" id="CHEBI:57945"/>
        <dbReference type="ChEBI" id="CHEBI:65315"/>
        <dbReference type="ChEBI" id="CHEBI:74443"/>
    </reaction>
    <physiologicalReaction direction="right-to-left" evidence="13">
        <dbReference type="Rhea" id="RHEA:69853"/>
    </physiologicalReaction>
</comment>
<reference evidence="18 19" key="1">
    <citation type="submission" date="2019-01" db="EMBL/GenBank/DDBJ databases">
        <title>Draft genome sequence of Psathyrella aberdarensis IHI B618.</title>
        <authorList>
            <person name="Buettner E."/>
            <person name="Kellner H."/>
        </authorList>
    </citation>
    <scope>NUCLEOTIDE SEQUENCE [LARGE SCALE GENOMIC DNA]</scope>
    <source>
        <strain evidence="18 19">IHI B618</strain>
    </source>
</reference>
<dbReference type="Pfam" id="PF01207">
    <property type="entry name" value="Dus"/>
    <property type="match status" value="1"/>
</dbReference>
<comment type="cofactor">
    <cofactor evidence="1">
        <name>FMN</name>
        <dbReference type="ChEBI" id="CHEBI:58210"/>
    </cofactor>
</comment>
<dbReference type="EMBL" id="SDEE01000147">
    <property type="protein sequence ID" value="RXW20481.1"/>
    <property type="molecule type" value="Genomic_DNA"/>
</dbReference>
<dbReference type="InterPro" id="IPR035587">
    <property type="entry name" value="DUS-like_FMN-bd"/>
</dbReference>
<evidence type="ECO:0000256" key="2">
    <source>
        <dbReference type="ARBA" id="ARBA00022630"/>
    </source>
</evidence>
<keyword evidence="6" id="KW-0521">NADP</keyword>
<keyword evidence="5" id="KW-0819">tRNA processing</keyword>
<keyword evidence="4" id="KW-0507">mRNA processing</keyword>
<evidence type="ECO:0000256" key="3">
    <source>
        <dbReference type="ARBA" id="ARBA00022643"/>
    </source>
</evidence>
<comment type="catalytic activity">
    <reaction evidence="16">
        <text>5,6-dihydrouridine(17) in tRNA + NADP(+) = uridine(17) in tRNA + NADPH + H(+)</text>
        <dbReference type="Rhea" id="RHEA:53368"/>
        <dbReference type="Rhea" id="RHEA-COMP:13541"/>
        <dbReference type="Rhea" id="RHEA-COMP:13542"/>
        <dbReference type="ChEBI" id="CHEBI:15378"/>
        <dbReference type="ChEBI" id="CHEBI:57783"/>
        <dbReference type="ChEBI" id="CHEBI:58349"/>
        <dbReference type="ChEBI" id="CHEBI:65315"/>
        <dbReference type="ChEBI" id="CHEBI:74443"/>
        <dbReference type="EC" id="1.3.1.88"/>
    </reaction>
    <physiologicalReaction direction="right-to-left" evidence="16">
        <dbReference type="Rhea" id="RHEA:53370"/>
    </physiologicalReaction>
</comment>
<evidence type="ECO:0000313" key="19">
    <source>
        <dbReference type="Proteomes" id="UP000290288"/>
    </source>
</evidence>
<evidence type="ECO:0000313" key="18">
    <source>
        <dbReference type="EMBL" id="RXW20481.1"/>
    </source>
</evidence>
<evidence type="ECO:0000256" key="15">
    <source>
        <dbReference type="ARBA" id="ARBA00049447"/>
    </source>
</evidence>
<evidence type="ECO:0000256" key="5">
    <source>
        <dbReference type="ARBA" id="ARBA00022694"/>
    </source>
</evidence>
<evidence type="ECO:0000256" key="7">
    <source>
        <dbReference type="ARBA" id="ARBA00023002"/>
    </source>
</evidence>
<keyword evidence="3" id="KW-0288">FMN</keyword>
<name>A0A4Q2DMF5_9AGAR</name>
<dbReference type="CDD" id="cd02801">
    <property type="entry name" value="DUS_like_FMN"/>
    <property type="match status" value="1"/>
</dbReference>
<dbReference type="Gene3D" id="3.20.20.70">
    <property type="entry name" value="Aldolase class I"/>
    <property type="match status" value="1"/>
</dbReference>
<evidence type="ECO:0000256" key="1">
    <source>
        <dbReference type="ARBA" id="ARBA00001917"/>
    </source>
</evidence>
<evidence type="ECO:0000256" key="13">
    <source>
        <dbReference type="ARBA" id="ARBA00048342"/>
    </source>
</evidence>
<evidence type="ECO:0000259" key="17">
    <source>
        <dbReference type="Pfam" id="PF01207"/>
    </source>
</evidence>
<feature type="unsure residue" description="I or L" evidence="18">
    <location>
        <position position="62"/>
    </location>
</feature>
<comment type="catalytic activity">
    <reaction evidence="12">
        <text>5,6-dihydrouridine(16) in tRNA + NADP(+) = uridine(16) in tRNA + NADPH + H(+)</text>
        <dbReference type="Rhea" id="RHEA:53376"/>
        <dbReference type="Rhea" id="RHEA-COMP:13543"/>
        <dbReference type="Rhea" id="RHEA-COMP:13544"/>
        <dbReference type="ChEBI" id="CHEBI:15378"/>
        <dbReference type="ChEBI" id="CHEBI:57783"/>
        <dbReference type="ChEBI" id="CHEBI:58349"/>
        <dbReference type="ChEBI" id="CHEBI:65315"/>
        <dbReference type="ChEBI" id="CHEBI:74443"/>
        <dbReference type="EC" id="1.3.1.88"/>
    </reaction>
    <physiologicalReaction direction="right-to-left" evidence="12">
        <dbReference type="Rhea" id="RHEA:53378"/>
    </physiologicalReaction>
</comment>
<sequence>MEPSTSGTSSSAAADAQTTKRKLSGYELYREVLGSPKYVVAPMVDQSELAWRRLSRRYGAQLVYTPMINAKMFTDASNKTFRSANFDIPSGEEGDTSTDRPLIVQFCANNPEQLLTSAKVLESYCDAVDLNLGCPQDIAKKGHYGSFLQDEWELIYTLSEYDSSLSYSFLPILSALSISIYLNHECSFASELTSNCPS</sequence>
<comment type="similarity">
    <text evidence="9">Belongs to the Dus family. Dus1 subfamily.</text>
</comment>
<evidence type="ECO:0000256" key="4">
    <source>
        <dbReference type="ARBA" id="ARBA00022664"/>
    </source>
</evidence>
<comment type="catalytic activity">
    <reaction evidence="11">
        <text>5,6-dihydrouridine(17) in tRNA + NAD(+) = uridine(17) in tRNA + NADH + H(+)</text>
        <dbReference type="Rhea" id="RHEA:53372"/>
        <dbReference type="Rhea" id="RHEA-COMP:13541"/>
        <dbReference type="Rhea" id="RHEA-COMP:13542"/>
        <dbReference type="ChEBI" id="CHEBI:15378"/>
        <dbReference type="ChEBI" id="CHEBI:57540"/>
        <dbReference type="ChEBI" id="CHEBI:57945"/>
        <dbReference type="ChEBI" id="CHEBI:65315"/>
        <dbReference type="ChEBI" id="CHEBI:74443"/>
        <dbReference type="EC" id="1.3.1.88"/>
    </reaction>
    <physiologicalReaction direction="right-to-left" evidence="11">
        <dbReference type="Rhea" id="RHEA:53374"/>
    </physiologicalReaction>
</comment>
<comment type="catalytic activity">
    <reaction evidence="14">
        <text>5,6-dihydrouridine(16) in tRNA + NAD(+) = uridine(16) in tRNA + NADH + H(+)</text>
        <dbReference type="Rhea" id="RHEA:53380"/>
        <dbReference type="Rhea" id="RHEA-COMP:13543"/>
        <dbReference type="Rhea" id="RHEA-COMP:13544"/>
        <dbReference type="ChEBI" id="CHEBI:15378"/>
        <dbReference type="ChEBI" id="CHEBI:57540"/>
        <dbReference type="ChEBI" id="CHEBI:57945"/>
        <dbReference type="ChEBI" id="CHEBI:65315"/>
        <dbReference type="ChEBI" id="CHEBI:74443"/>
        <dbReference type="EC" id="1.3.1.88"/>
    </reaction>
    <physiologicalReaction direction="right-to-left" evidence="14">
        <dbReference type="Rhea" id="RHEA:53382"/>
    </physiologicalReaction>
</comment>
<evidence type="ECO:0000256" key="8">
    <source>
        <dbReference type="ARBA" id="ARBA00023027"/>
    </source>
</evidence>
<dbReference type="InterPro" id="IPR013785">
    <property type="entry name" value="Aldolase_TIM"/>
</dbReference>
<dbReference type="STRING" id="2316362.A0A4Q2DMF5"/>
<evidence type="ECO:0000256" key="11">
    <source>
        <dbReference type="ARBA" id="ARBA00047287"/>
    </source>
</evidence>
<dbReference type="GO" id="GO:0017150">
    <property type="term" value="F:tRNA dihydrouridine synthase activity"/>
    <property type="evidence" value="ECO:0007669"/>
    <property type="project" value="InterPro"/>
</dbReference>
<organism evidence="18 19">
    <name type="scientific">Candolleomyces aberdarensis</name>
    <dbReference type="NCBI Taxonomy" id="2316362"/>
    <lineage>
        <taxon>Eukaryota</taxon>
        <taxon>Fungi</taxon>
        <taxon>Dikarya</taxon>
        <taxon>Basidiomycota</taxon>
        <taxon>Agaricomycotina</taxon>
        <taxon>Agaricomycetes</taxon>
        <taxon>Agaricomycetidae</taxon>
        <taxon>Agaricales</taxon>
        <taxon>Agaricineae</taxon>
        <taxon>Psathyrellaceae</taxon>
        <taxon>Candolleomyces</taxon>
    </lineage>
</organism>
<accession>A0A4Q2DMF5</accession>
<comment type="caution">
    <text evidence="18">The sequence shown here is derived from an EMBL/GenBank/DDBJ whole genome shotgun (WGS) entry which is preliminary data.</text>
</comment>
<dbReference type="EC" id="1.3.1.88" evidence="10"/>
<dbReference type="Proteomes" id="UP000290288">
    <property type="component" value="Unassembled WGS sequence"/>
</dbReference>